<dbReference type="Proteomes" id="UP000318014">
    <property type="component" value="Genome"/>
</dbReference>
<keyword evidence="8" id="KW-1185">Reference proteome</keyword>
<evidence type="ECO:0000313" key="8">
    <source>
        <dbReference type="Proteomes" id="UP000318205"/>
    </source>
</evidence>
<protein>
    <recommendedName>
        <fullName evidence="2">Viral late gene transcription factor 2</fullName>
    </recommendedName>
    <alternativeName>
        <fullName evidence="3">Trans-activator protein A1</fullName>
    </alternativeName>
</protein>
<feature type="domain" description="MYM-type" evidence="4">
    <location>
        <begin position="50"/>
        <end position="85"/>
    </location>
</feature>
<evidence type="ECO:0000256" key="3">
    <source>
        <dbReference type="ARBA" id="ARBA00029582"/>
    </source>
</evidence>
<dbReference type="InterPro" id="IPR004975">
    <property type="entry name" value="Poxvirus_VLTF2"/>
</dbReference>
<dbReference type="GO" id="GO:0008270">
    <property type="term" value="F:zinc ion binding"/>
    <property type="evidence" value="ECO:0007669"/>
    <property type="project" value="InterPro"/>
</dbReference>
<evidence type="ECO:0000313" key="6">
    <source>
        <dbReference type="EMBL" id="ATX75107.1"/>
    </source>
</evidence>
<dbReference type="Pfam" id="PF06467">
    <property type="entry name" value="zf-FCS"/>
    <property type="match status" value="1"/>
</dbReference>
<dbReference type="EMBL" id="MF467281">
    <property type="protein sequence ID" value="ATI21200.1"/>
    <property type="molecule type" value="Genomic_DNA"/>
</dbReference>
<dbReference type="Proteomes" id="UP000318205">
    <property type="component" value="Segment"/>
</dbReference>
<evidence type="ECO:0000256" key="1">
    <source>
        <dbReference type="ARBA" id="ARBA00003347"/>
    </source>
</evidence>
<reference evidence="5 8" key="2">
    <citation type="journal article" date="2017" name="Virus Res.">
        <title>Complete genomic characterisation of two novel poxviruses (WKPV and EKPV) from western and eastern grey kangaroos.</title>
        <authorList>
            <person name="Bennett M."/>
            <person name="Tu S.L."/>
            <person name="Upton C."/>
            <person name="McArtor C."/>
            <person name="Gillett A."/>
            <person name="Laird T."/>
            <person name="O'Dea M."/>
        </authorList>
    </citation>
    <scope>NUCLEOTIDE SEQUENCE [LARGE SCALE GENOMIC DNA]</scope>
    <source>
        <strain evidence="5">Sunshine Coast</strain>
    </source>
</reference>
<dbReference type="InterPro" id="IPR010507">
    <property type="entry name" value="Znf_MYM"/>
</dbReference>
<dbReference type="Pfam" id="PF03295">
    <property type="entry name" value="Pox_TAA1"/>
    <property type="match status" value="1"/>
</dbReference>
<sequence>MYRKVNLRSIVISEPKAAKKFRPQESISCVLPEYYHTVACKKLRVCNQEAKCWFCQQEVLCRFKVETLHGGRVGSFCSRICRDSFAGMIKGNVALREEPKVTLLPLQVYENPDDVLEVINALRETEGVYGTCFLDEEENSVRLTLRSLM</sequence>
<comment type="function">
    <text evidence="1">Acts with RNA polymerase to initiate transcription from late gene promoters.</text>
</comment>
<evidence type="ECO:0000259" key="4">
    <source>
        <dbReference type="Pfam" id="PF06467"/>
    </source>
</evidence>
<organism evidence="5 8">
    <name type="scientific">Eastern grey kangaroopox virus</name>
    <dbReference type="NCBI Taxonomy" id="2042482"/>
    <lineage>
        <taxon>Viruses</taxon>
        <taxon>Varidnaviria</taxon>
        <taxon>Bamfordvirae</taxon>
        <taxon>Nucleocytoviricota</taxon>
        <taxon>Pokkesviricetes</taxon>
        <taxon>Chitovirales</taxon>
        <taxon>Poxviridae</taxon>
        <taxon>Chordopoxvirinae</taxon>
        <taxon>Macropopoxvirus</taxon>
        <taxon>Macropopoxvirus mgiganteuspox</taxon>
        <taxon>Eastern kangaroopox virus</taxon>
    </lineage>
</organism>
<name>A0A2C9DT67_9POXV</name>
<evidence type="ECO:0000256" key="2">
    <source>
        <dbReference type="ARBA" id="ARBA00021728"/>
    </source>
</evidence>
<reference evidence="6 7" key="1">
    <citation type="journal article" date="2017" name="Sci. Rep.">
        <title>Molecular and microscopic characterization of a novel Eastern grey kangaroopox virus genome directly from a clinical sample.</title>
        <authorList>
            <person name="Sarker S."/>
            <person name="Roberts H.K."/>
            <person name="Tidd N."/>
            <person name="Ault S."/>
            <person name="Ladmore G."/>
            <person name="Peters A."/>
            <person name="Forwood J.K."/>
            <person name="Helbig K."/>
            <person name="Raidal S.R."/>
        </authorList>
    </citation>
    <scope>NUCLEOTIDE SEQUENCE [LARGE SCALE GENOMIC DNA]</scope>
    <source>
        <strain evidence="6 7">NSW</strain>
    </source>
</reference>
<evidence type="ECO:0000313" key="5">
    <source>
        <dbReference type="EMBL" id="ATI21200.1"/>
    </source>
</evidence>
<reference evidence="6" key="3">
    <citation type="submission" date="2018-08" db="EMBL/GenBank/DDBJ databases">
        <authorList>
            <person name="Ferrada E.E."/>
            <person name="Latorre B.A."/>
        </authorList>
    </citation>
    <scope>NUCLEOTIDE SEQUENCE</scope>
    <source>
        <strain evidence="6">NSW</strain>
    </source>
</reference>
<gene>
    <name evidence="6" type="ORF">EKPV-NSW-ORF119</name>
</gene>
<dbReference type="EMBL" id="MF661791">
    <property type="protein sequence ID" value="ATX75107.1"/>
    <property type="molecule type" value="Genomic_DNA"/>
</dbReference>
<proteinExistence type="predicted"/>
<accession>A0A2C9DT67</accession>
<evidence type="ECO:0000313" key="7">
    <source>
        <dbReference type="Proteomes" id="UP000318014"/>
    </source>
</evidence>